<dbReference type="Proteomes" id="UP000019478">
    <property type="component" value="Unassembled WGS sequence"/>
</dbReference>
<feature type="region of interest" description="Disordered" evidence="5">
    <location>
        <begin position="168"/>
        <end position="208"/>
    </location>
</feature>
<evidence type="ECO:0000259" key="6">
    <source>
        <dbReference type="Pfam" id="PF00890"/>
    </source>
</evidence>
<accession>W9YT62</accession>
<dbReference type="Gene3D" id="3.90.700.10">
    <property type="entry name" value="Succinate dehydrogenase/fumarate reductase flavoprotein, catalytic domain"/>
    <property type="match status" value="1"/>
</dbReference>
<keyword evidence="3" id="KW-0274">FAD</keyword>
<dbReference type="eggNOG" id="KOG2404">
    <property type="taxonomic scope" value="Eukaryota"/>
</dbReference>
<feature type="domain" description="FAD-dependent oxidoreductase 2 FAD-binding" evidence="6">
    <location>
        <begin position="8"/>
        <end position="490"/>
    </location>
</feature>
<dbReference type="OrthoDB" id="7777654at2759"/>
<evidence type="ECO:0000313" key="8">
    <source>
        <dbReference type="Proteomes" id="UP000019478"/>
    </source>
</evidence>
<evidence type="ECO:0000256" key="1">
    <source>
        <dbReference type="ARBA" id="ARBA00001974"/>
    </source>
</evidence>
<dbReference type="PANTHER" id="PTHR43400:SF10">
    <property type="entry name" value="3-OXOSTEROID 1-DEHYDROGENASE"/>
    <property type="match status" value="1"/>
</dbReference>
<dbReference type="InterPro" id="IPR036188">
    <property type="entry name" value="FAD/NAD-bd_sf"/>
</dbReference>
<dbReference type="PANTHER" id="PTHR43400">
    <property type="entry name" value="FUMARATE REDUCTASE"/>
    <property type="match status" value="1"/>
</dbReference>
<dbReference type="GO" id="GO:0008202">
    <property type="term" value="P:steroid metabolic process"/>
    <property type="evidence" value="ECO:0007669"/>
    <property type="project" value="UniProtKB-ARBA"/>
</dbReference>
<sequence length="516" mass="54989">MPHSPPRVLVVGSGGAGVAAALEASRHGAEVTLLESSDHLGGATAMSGGVIFAAGTETQKKAGVHDTREELIAYYTAICQWTVSLKLLETIVDGCRDLIPWLEDLGVVFRPEDLYVAGTEMNARGHIPSGDTGGRGPAGGAAIIHAIVRAFDERKVVVHTNTRITGITIPTKTKSPQTKTNGDTSTSPATDGSDGSTNTSSNGDTDTIELRSEDGRVFQGDSVIIASGGFGASLSKLSQYYPDAVKHEGWTWYIGPATNQGDGLDLGTTVGGTVVNVNNGGVNATPNFIQDVDLYKPGWLLYLNTQGERFVNELAPYTFLGPTVVNQPGSRYWGVFDTRALTYATDHPPNTDPYGLGFKMRSNWEAETLHREIASGRIIQASSLAELARLTGMPPESVEYTVSKWNRDVVNDKDKDPEYGKESAEMWPLDSPPYYAADVRSHQVGITYAGLRVDHAARLLDRFGRPIPHFYAAGEVVGGLEKSIYPGGGYAIGAALLFGRIAGENAASETKGDSPS</sequence>
<protein>
    <recommendedName>
        <fullName evidence="6">FAD-dependent oxidoreductase 2 FAD-binding domain-containing protein</fullName>
    </recommendedName>
</protein>
<dbReference type="HOGENOM" id="CLU_011398_4_6_1"/>
<dbReference type="STRING" id="1182542.W9YT62"/>
<dbReference type="GeneID" id="19165126"/>
<evidence type="ECO:0000256" key="3">
    <source>
        <dbReference type="ARBA" id="ARBA00022827"/>
    </source>
</evidence>
<proteinExistence type="predicted"/>
<dbReference type="EMBL" id="AMGY01000001">
    <property type="protein sequence ID" value="EXJ92436.1"/>
    <property type="molecule type" value="Genomic_DNA"/>
</dbReference>
<comment type="cofactor">
    <cofactor evidence="1">
        <name>FAD</name>
        <dbReference type="ChEBI" id="CHEBI:57692"/>
    </cofactor>
</comment>
<dbReference type="InterPro" id="IPR050315">
    <property type="entry name" value="FAD-oxidoreductase_2"/>
</dbReference>
<dbReference type="RefSeq" id="XP_007729326.1">
    <property type="nucleotide sequence ID" value="XM_007731136.1"/>
</dbReference>
<feature type="compositionally biased region" description="Polar residues" evidence="5">
    <location>
        <begin position="168"/>
        <end position="189"/>
    </location>
</feature>
<dbReference type="SUPFAM" id="SSF51905">
    <property type="entry name" value="FAD/NAD(P)-binding domain"/>
    <property type="match status" value="1"/>
</dbReference>
<keyword evidence="2" id="KW-0285">Flavoprotein</keyword>
<evidence type="ECO:0000313" key="7">
    <source>
        <dbReference type="EMBL" id="EXJ92436.1"/>
    </source>
</evidence>
<keyword evidence="4" id="KW-0560">Oxidoreductase</keyword>
<keyword evidence="8" id="KW-1185">Reference proteome</keyword>
<comment type="caution">
    <text evidence="7">The sequence shown here is derived from an EMBL/GenBank/DDBJ whole genome shotgun (WGS) entry which is preliminary data.</text>
</comment>
<dbReference type="InterPro" id="IPR027477">
    <property type="entry name" value="Succ_DH/fumarate_Rdtase_cat_sf"/>
</dbReference>
<dbReference type="SUPFAM" id="SSF56425">
    <property type="entry name" value="Succinate dehydrogenase/fumarate reductase flavoprotein, catalytic domain"/>
    <property type="match status" value="1"/>
</dbReference>
<dbReference type="InterPro" id="IPR003953">
    <property type="entry name" value="FAD-dep_OxRdtase_2_FAD-bd"/>
</dbReference>
<evidence type="ECO:0000256" key="4">
    <source>
        <dbReference type="ARBA" id="ARBA00023002"/>
    </source>
</evidence>
<gene>
    <name evidence="7" type="ORF">A1O3_00987</name>
</gene>
<dbReference type="AlphaFoldDB" id="W9YT62"/>
<name>W9YT62_9EURO</name>
<dbReference type="Gene3D" id="3.50.50.60">
    <property type="entry name" value="FAD/NAD(P)-binding domain"/>
    <property type="match status" value="1"/>
</dbReference>
<feature type="compositionally biased region" description="Low complexity" evidence="5">
    <location>
        <begin position="190"/>
        <end position="205"/>
    </location>
</feature>
<dbReference type="GO" id="GO:0016491">
    <property type="term" value="F:oxidoreductase activity"/>
    <property type="evidence" value="ECO:0007669"/>
    <property type="project" value="UniProtKB-KW"/>
</dbReference>
<organism evidence="7 8">
    <name type="scientific">Capronia epimyces CBS 606.96</name>
    <dbReference type="NCBI Taxonomy" id="1182542"/>
    <lineage>
        <taxon>Eukaryota</taxon>
        <taxon>Fungi</taxon>
        <taxon>Dikarya</taxon>
        <taxon>Ascomycota</taxon>
        <taxon>Pezizomycotina</taxon>
        <taxon>Eurotiomycetes</taxon>
        <taxon>Chaetothyriomycetidae</taxon>
        <taxon>Chaetothyriales</taxon>
        <taxon>Herpotrichiellaceae</taxon>
        <taxon>Capronia</taxon>
    </lineage>
</organism>
<evidence type="ECO:0000256" key="2">
    <source>
        <dbReference type="ARBA" id="ARBA00022630"/>
    </source>
</evidence>
<evidence type="ECO:0000256" key="5">
    <source>
        <dbReference type="SAM" id="MobiDB-lite"/>
    </source>
</evidence>
<dbReference type="Pfam" id="PF00890">
    <property type="entry name" value="FAD_binding_2"/>
    <property type="match status" value="1"/>
</dbReference>
<reference evidence="7 8" key="1">
    <citation type="submission" date="2013-03" db="EMBL/GenBank/DDBJ databases">
        <title>The Genome Sequence of Capronia epimyces CBS 606.96.</title>
        <authorList>
            <consortium name="The Broad Institute Genomics Platform"/>
            <person name="Cuomo C."/>
            <person name="de Hoog S."/>
            <person name="Gorbushina A."/>
            <person name="Walker B."/>
            <person name="Young S.K."/>
            <person name="Zeng Q."/>
            <person name="Gargeya S."/>
            <person name="Fitzgerald M."/>
            <person name="Haas B."/>
            <person name="Abouelleil A."/>
            <person name="Allen A.W."/>
            <person name="Alvarado L."/>
            <person name="Arachchi H.M."/>
            <person name="Berlin A.M."/>
            <person name="Chapman S.B."/>
            <person name="Gainer-Dewar J."/>
            <person name="Goldberg J."/>
            <person name="Griggs A."/>
            <person name="Gujja S."/>
            <person name="Hansen M."/>
            <person name="Howarth C."/>
            <person name="Imamovic A."/>
            <person name="Ireland A."/>
            <person name="Larimer J."/>
            <person name="McCowan C."/>
            <person name="Murphy C."/>
            <person name="Pearson M."/>
            <person name="Poon T.W."/>
            <person name="Priest M."/>
            <person name="Roberts A."/>
            <person name="Saif S."/>
            <person name="Shea T."/>
            <person name="Sisk P."/>
            <person name="Sykes S."/>
            <person name="Wortman J."/>
            <person name="Nusbaum C."/>
            <person name="Birren B."/>
        </authorList>
    </citation>
    <scope>NUCLEOTIDE SEQUENCE [LARGE SCALE GENOMIC DNA]</scope>
    <source>
        <strain evidence="7 8">CBS 606.96</strain>
    </source>
</reference>